<dbReference type="GO" id="GO:0004252">
    <property type="term" value="F:serine-type endopeptidase activity"/>
    <property type="evidence" value="ECO:0007669"/>
    <property type="project" value="InterPro"/>
</dbReference>
<keyword evidence="4 5" id="KW-0472">Membrane</keyword>
<organism evidence="7 8">
    <name type="scientific">Acidipropionibacterium jensenii</name>
    <dbReference type="NCBI Taxonomy" id="1749"/>
    <lineage>
        <taxon>Bacteria</taxon>
        <taxon>Bacillati</taxon>
        <taxon>Actinomycetota</taxon>
        <taxon>Actinomycetes</taxon>
        <taxon>Propionibacteriales</taxon>
        <taxon>Propionibacteriaceae</taxon>
        <taxon>Acidipropionibacterium</taxon>
    </lineage>
</organism>
<accession>A0A3T0S0C4</accession>
<evidence type="ECO:0000256" key="3">
    <source>
        <dbReference type="ARBA" id="ARBA00022989"/>
    </source>
</evidence>
<reference evidence="8" key="1">
    <citation type="submission" date="2017-12" db="EMBL/GenBank/DDBJ databases">
        <title>Whole genome sequencing of Acidipropionibacterium jensenii strains JS279 and JS280.</title>
        <authorList>
            <person name="Deptula P."/>
            <person name="Laine P."/>
            <person name="Smolander O.-P."/>
            <person name="Paulin L."/>
            <person name="Auvinen P."/>
            <person name="Varmanen P."/>
        </authorList>
    </citation>
    <scope>NUCLEOTIDE SEQUENCE [LARGE SCALE GENOMIC DNA]</scope>
    <source>
        <strain evidence="8">JS280</strain>
    </source>
</reference>
<protein>
    <submittedName>
        <fullName evidence="7">Rhomboid family intramembrane serine protease</fullName>
    </submittedName>
</protein>
<evidence type="ECO:0000256" key="2">
    <source>
        <dbReference type="ARBA" id="ARBA00022692"/>
    </source>
</evidence>
<feature type="domain" description="Peptidase S54 rhomboid" evidence="6">
    <location>
        <begin position="56"/>
        <end position="184"/>
    </location>
</feature>
<evidence type="ECO:0000256" key="5">
    <source>
        <dbReference type="SAM" id="Phobius"/>
    </source>
</evidence>
<proteinExistence type="predicted"/>
<gene>
    <name evidence="7" type="ORF">C0Z10_08700</name>
</gene>
<comment type="subcellular location">
    <subcellularLocation>
        <location evidence="1">Membrane</location>
        <topology evidence="1">Multi-pass membrane protein</topology>
    </subcellularLocation>
</comment>
<evidence type="ECO:0000259" key="6">
    <source>
        <dbReference type="Pfam" id="PF01694"/>
    </source>
</evidence>
<dbReference type="RefSeq" id="WP_097799106.1">
    <property type="nucleotide sequence ID" value="NZ_CP025570.1"/>
</dbReference>
<dbReference type="Gene3D" id="1.20.1540.10">
    <property type="entry name" value="Rhomboid-like"/>
    <property type="match status" value="1"/>
</dbReference>
<evidence type="ECO:0000313" key="7">
    <source>
        <dbReference type="EMBL" id="AZZ39816.1"/>
    </source>
</evidence>
<dbReference type="AlphaFoldDB" id="A0A3T0S0C4"/>
<keyword evidence="7" id="KW-0645">Protease</keyword>
<keyword evidence="2 5" id="KW-0812">Transmembrane</keyword>
<feature type="transmembrane region" description="Helical" evidence="5">
    <location>
        <begin position="91"/>
        <end position="112"/>
    </location>
</feature>
<dbReference type="Pfam" id="PF01694">
    <property type="entry name" value="Rhomboid"/>
    <property type="match status" value="1"/>
</dbReference>
<dbReference type="SUPFAM" id="SSF144091">
    <property type="entry name" value="Rhomboid-like"/>
    <property type="match status" value="1"/>
</dbReference>
<dbReference type="EMBL" id="CP025570">
    <property type="protein sequence ID" value="AZZ39816.1"/>
    <property type="molecule type" value="Genomic_DNA"/>
</dbReference>
<evidence type="ECO:0000313" key="8">
    <source>
        <dbReference type="Proteomes" id="UP000285875"/>
    </source>
</evidence>
<dbReference type="GO" id="GO:0016020">
    <property type="term" value="C:membrane"/>
    <property type="evidence" value="ECO:0007669"/>
    <property type="project" value="UniProtKB-SubCell"/>
</dbReference>
<dbReference type="GO" id="GO:0006508">
    <property type="term" value="P:proteolysis"/>
    <property type="evidence" value="ECO:0007669"/>
    <property type="project" value="UniProtKB-KW"/>
</dbReference>
<feature type="transmembrane region" description="Helical" evidence="5">
    <location>
        <begin position="20"/>
        <end position="42"/>
    </location>
</feature>
<dbReference type="InterPro" id="IPR035952">
    <property type="entry name" value="Rhomboid-like_sf"/>
</dbReference>
<keyword evidence="3 5" id="KW-1133">Transmembrane helix</keyword>
<dbReference type="InterPro" id="IPR022764">
    <property type="entry name" value="Peptidase_S54_rhomboid_dom"/>
</dbReference>
<dbReference type="Proteomes" id="UP000285875">
    <property type="component" value="Chromosome"/>
</dbReference>
<feature type="transmembrane region" description="Helical" evidence="5">
    <location>
        <begin position="197"/>
        <end position="216"/>
    </location>
</feature>
<feature type="transmembrane region" description="Helical" evidence="5">
    <location>
        <begin position="118"/>
        <end position="138"/>
    </location>
</feature>
<dbReference type="KEGG" id="aji:C0Z10_08700"/>
<keyword evidence="7" id="KW-0378">Hydrolase</keyword>
<feature type="transmembrane region" description="Helical" evidence="5">
    <location>
        <begin position="62"/>
        <end position="84"/>
    </location>
</feature>
<name>A0A3T0S0C4_9ACTN</name>
<evidence type="ECO:0000256" key="1">
    <source>
        <dbReference type="ARBA" id="ARBA00004141"/>
    </source>
</evidence>
<evidence type="ECO:0000256" key="4">
    <source>
        <dbReference type="ARBA" id="ARBA00023136"/>
    </source>
</evidence>
<feature type="transmembrane region" description="Helical" evidence="5">
    <location>
        <begin position="168"/>
        <end position="185"/>
    </location>
</feature>
<feature type="transmembrane region" description="Helical" evidence="5">
    <location>
        <begin position="145"/>
        <end position="162"/>
    </location>
</feature>
<sequence length="217" mass="22903">MRNGNDRWSEHRIRPSGAQIPAAIALAAVTVVISVVSMVGPVGYWLAAGASPQFDFQVWRPLLFALSGGSILQAVINAAFLILVGHSLEPMLGSIDFAVVYLLAGLGGATALSVTGVAASLSGSICGVFGILAAMAVIKYLQHQDIRGDIILIALLVIWGILAGSRDWTAGIGAVVVGALVGWVWNRARWASRTRVWLSYAAVALVCLVVLVLTWMR</sequence>